<dbReference type="Proteomes" id="UP000178659">
    <property type="component" value="Unassembled WGS sequence"/>
</dbReference>
<keyword evidence="1" id="KW-1133">Transmembrane helix</keyword>
<name>A0A1G1VFC1_9BACT</name>
<comment type="caution">
    <text evidence="2">The sequence shown here is derived from an EMBL/GenBank/DDBJ whole genome shotgun (WGS) entry which is preliminary data.</text>
</comment>
<reference evidence="2 3" key="1">
    <citation type="journal article" date="2016" name="Nat. Commun.">
        <title>Thousands of microbial genomes shed light on interconnected biogeochemical processes in an aquifer system.</title>
        <authorList>
            <person name="Anantharaman K."/>
            <person name="Brown C.T."/>
            <person name="Hug L.A."/>
            <person name="Sharon I."/>
            <person name="Castelle C.J."/>
            <person name="Probst A.J."/>
            <person name="Thomas B.C."/>
            <person name="Singh A."/>
            <person name="Wilkins M.J."/>
            <person name="Karaoz U."/>
            <person name="Brodie E.L."/>
            <person name="Williams K.H."/>
            <person name="Hubbard S.S."/>
            <person name="Banfield J.F."/>
        </authorList>
    </citation>
    <scope>NUCLEOTIDE SEQUENCE [LARGE SCALE GENOMIC DNA]</scope>
</reference>
<accession>A0A1G1VFC1</accession>
<feature type="transmembrane region" description="Helical" evidence="1">
    <location>
        <begin position="20"/>
        <end position="42"/>
    </location>
</feature>
<evidence type="ECO:0000256" key="1">
    <source>
        <dbReference type="SAM" id="Phobius"/>
    </source>
</evidence>
<organism evidence="2 3">
    <name type="scientific">Candidatus Blackburnbacteria bacterium RIFCSPLOWO2_01_FULL_40_20</name>
    <dbReference type="NCBI Taxonomy" id="1797519"/>
    <lineage>
        <taxon>Bacteria</taxon>
        <taxon>Candidatus Blackburniibacteriota</taxon>
    </lineage>
</organism>
<proteinExistence type="predicted"/>
<keyword evidence="1" id="KW-0812">Transmembrane</keyword>
<dbReference type="EMBL" id="MHCC01000004">
    <property type="protein sequence ID" value="OGY14017.1"/>
    <property type="molecule type" value="Genomic_DNA"/>
</dbReference>
<evidence type="ECO:0000313" key="2">
    <source>
        <dbReference type="EMBL" id="OGY14017.1"/>
    </source>
</evidence>
<evidence type="ECO:0000313" key="3">
    <source>
        <dbReference type="Proteomes" id="UP000178659"/>
    </source>
</evidence>
<keyword evidence="1" id="KW-0472">Membrane</keyword>
<gene>
    <name evidence="2" type="ORF">A3A77_03410</name>
</gene>
<dbReference type="AlphaFoldDB" id="A0A1G1VFC1"/>
<protein>
    <submittedName>
        <fullName evidence="2">Uncharacterized protein</fullName>
    </submittedName>
</protein>
<sequence>MKNNNHNKSNRMLGQGLFELVVAMGIGVLVMTSLVKLITVSIKNTTFAKNQSLATRYAQEGIEWIRGQRDVSWSTLLTYSLDANPTWCINTLNWNTHSVCSSTISSTIFSRKLTLDKTSNSNVDLIEATVVVDWPDGNITHNSRVSIQLSNRN</sequence>